<dbReference type="Pfam" id="PF03443">
    <property type="entry name" value="AA9"/>
    <property type="match status" value="1"/>
</dbReference>
<comment type="subcellular location">
    <subcellularLocation>
        <location evidence="2">Secreted</location>
    </subcellularLocation>
</comment>
<evidence type="ECO:0000256" key="2">
    <source>
        <dbReference type="RuleBase" id="RU368122"/>
    </source>
</evidence>
<evidence type="ECO:0000256" key="1">
    <source>
        <dbReference type="ARBA" id="ARBA00023157"/>
    </source>
</evidence>
<reference evidence="4 5" key="1">
    <citation type="submission" date="2019-02" db="EMBL/GenBank/DDBJ databases">
        <title>Genome sequencing of the rare red list fungi Dentipellis fragilis.</title>
        <authorList>
            <person name="Buettner E."/>
            <person name="Kellner H."/>
        </authorList>
    </citation>
    <scope>NUCLEOTIDE SEQUENCE [LARGE SCALE GENOMIC DNA]</scope>
    <source>
        <strain evidence="4 5">DSM 105465</strain>
    </source>
</reference>
<sequence>MIRRSFFPIRSRIGSTFMWNLQWRAGCVSSKPGVRDQFASQPMDASACLAKPRPHLGEETASYAIGMASEPRVIVILGHSHFARDEAFRRARRSSIAMKSFATLAAFSAFIAQAAAHYTFPSLVVGGTTTPAWVNVRKTNNFNTQAPVTDVTSPDFTCYDTQTDPTAETITVAAGQQLGIMSDGTIYHPGVVNVYMAKAPSDVDSFDGSGTTWFKVYQISAVTDGGSTITFPAEASLESPSPFPRPCRVASTLFAWRRLPCTWPRPSVVLSSTFPAARSTSLAAAAAPLARSWLFQESTPATSPAFLSTSTTPSPPTTLSPALLSGLGEWSRLRCLV</sequence>
<dbReference type="Proteomes" id="UP000298327">
    <property type="component" value="Unassembled WGS sequence"/>
</dbReference>
<comment type="catalytic activity">
    <reaction evidence="2">
        <text>[(1-&gt;4)-beta-D-glucosyl]n+m + reduced acceptor + O2 = 4-dehydro-beta-D-glucosyl-[(1-&gt;4)-beta-D-glucosyl]n-1 + [(1-&gt;4)-beta-D-glucosyl]m + acceptor + H2O.</text>
        <dbReference type="EC" id="1.14.99.56"/>
    </reaction>
</comment>
<dbReference type="OrthoDB" id="3496539at2759"/>
<keyword evidence="2" id="KW-0624">Polysaccharide degradation</keyword>
<feature type="domain" description="Auxiliary Activity family 9 catalytic" evidence="3">
    <location>
        <begin position="117"/>
        <end position="224"/>
    </location>
</feature>
<dbReference type="InterPro" id="IPR049892">
    <property type="entry name" value="AA9"/>
</dbReference>
<dbReference type="EMBL" id="SEOQ01000453">
    <property type="protein sequence ID" value="TFY62640.1"/>
    <property type="molecule type" value="Genomic_DNA"/>
</dbReference>
<dbReference type="GO" id="GO:0005576">
    <property type="term" value="C:extracellular region"/>
    <property type="evidence" value="ECO:0007669"/>
    <property type="project" value="UniProtKB-SubCell"/>
</dbReference>
<evidence type="ECO:0000313" key="4">
    <source>
        <dbReference type="EMBL" id="TFY62640.1"/>
    </source>
</evidence>
<keyword evidence="2" id="KW-0964">Secreted</keyword>
<keyword evidence="1 2" id="KW-1015">Disulfide bond</keyword>
<keyword evidence="5" id="KW-1185">Reference proteome</keyword>
<protein>
    <recommendedName>
        <fullName evidence="2">AA9 family lytic polysaccharide monooxygenase</fullName>
        <ecNumber evidence="2">1.14.99.56</ecNumber>
    </recommendedName>
    <alternativeName>
        <fullName evidence="2">Endo-beta-1,4-glucanase</fullName>
    </alternativeName>
    <alternativeName>
        <fullName evidence="2">Glycosyl hydrolase 61 family protein</fullName>
    </alternativeName>
</protein>
<organism evidence="4 5">
    <name type="scientific">Dentipellis fragilis</name>
    <dbReference type="NCBI Taxonomy" id="205917"/>
    <lineage>
        <taxon>Eukaryota</taxon>
        <taxon>Fungi</taxon>
        <taxon>Dikarya</taxon>
        <taxon>Basidiomycota</taxon>
        <taxon>Agaricomycotina</taxon>
        <taxon>Agaricomycetes</taxon>
        <taxon>Russulales</taxon>
        <taxon>Hericiaceae</taxon>
        <taxon>Dentipellis</taxon>
    </lineage>
</organism>
<dbReference type="GO" id="GO:0030248">
    <property type="term" value="F:cellulose binding"/>
    <property type="evidence" value="ECO:0007669"/>
    <property type="project" value="UniProtKB-UniRule"/>
</dbReference>
<dbReference type="InterPro" id="IPR005103">
    <property type="entry name" value="AA9_LPMO"/>
</dbReference>
<dbReference type="GO" id="GO:0030245">
    <property type="term" value="P:cellulose catabolic process"/>
    <property type="evidence" value="ECO:0007669"/>
    <property type="project" value="UniProtKB-UniRule"/>
</dbReference>
<dbReference type="PANTHER" id="PTHR33353">
    <property type="entry name" value="PUTATIVE (AFU_ORTHOLOGUE AFUA_1G12560)-RELATED"/>
    <property type="match status" value="1"/>
</dbReference>
<proteinExistence type="predicted"/>
<keyword evidence="2" id="KW-0136">Cellulose degradation</keyword>
<comment type="function">
    <text evidence="2">Lytic polysaccharide monooxygenase (LMPO) that depolymerizes crystalline and amorphous polysaccharides via the oxidation of scissile alpha- or beta-(1-4)-glycosidic bonds, yielding C1 and/or C4 oxidation products. Catalysis by LPMOs requires the reduction of the active-site copper from Cu(II) to Cu(I) by a reducing agent and H(2)O(2) or O(2) as a cosubstrate.</text>
</comment>
<gene>
    <name evidence="4" type="ORF">EVG20_g6629</name>
</gene>
<comment type="caution">
    <text evidence="4">The sequence shown here is derived from an EMBL/GenBank/DDBJ whole genome shotgun (WGS) entry which is preliminary data.</text>
</comment>
<accession>A0A4Y9YL12</accession>
<dbReference type="AlphaFoldDB" id="A0A4Y9YL12"/>
<keyword evidence="2" id="KW-0119">Carbohydrate metabolism</keyword>
<evidence type="ECO:0000313" key="5">
    <source>
        <dbReference type="Proteomes" id="UP000298327"/>
    </source>
</evidence>
<dbReference type="Gene3D" id="2.70.50.70">
    <property type="match status" value="1"/>
</dbReference>
<dbReference type="PANTHER" id="PTHR33353:SF11">
    <property type="entry name" value="GLYCOSYLHYDROLASE FAMILY 61-7 PROTEIN"/>
    <property type="match status" value="1"/>
</dbReference>
<dbReference type="GO" id="GO:0008810">
    <property type="term" value="F:cellulase activity"/>
    <property type="evidence" value="ECO:0007669"/>
    <property type="project" value="UniProtKB-UniRule"/>
</dbReference>
<comment type="domain">
    <text evidence="2">Has a modular structure: an endo-beta-1,4-glucanase catalytic module at the N-terminus, a linker rich in serines and threonines, and a C-terminal carbohydrate-binding module (CBM).</text>
</comment>
<evidence type="ECO:0000259" key="3">
    <source>
        <dbReference type="Pfam" id="PF03443"/>
    </source>
</evidence>
<dbReference type="STRING" id="205917.A0A4Y9YL12"/>
<dbReference type="EC" id="1.14.99.56" evidence="2"/>
<name>A0A4Y9YL12_9AGAM</name>